<dbReference type="EC" id="3.5.2.9" evidence="5"/>
<evidence type="ECO:0000256" key="1">
    <source>
        <dbReference type="ARBA" id="ARBA00022741"/>
    </source>
</evidence>
<dbReference type="Gene3D" id="2.40.100.10">
    <property type="entry name" value="Cyclophilin-like"/>
    <property type="match status" value="1"/>
</dbReference>
<proteinExistence type="predicted"/>
<keyword evidence="6" id="KW-1185">Reference proteome</keyword>
<reference evidence="5 6" key="1">
    <citation type="submission" date="2020-07" db="EMBL/GenBank/DDBJ databases">
        <title>Description of Kordia aestuariivivens sp. nov., isolated from a tidal flat.</title>
        <authorList>
            <person name="Park S."/>
            <person name="Yoon J.-H."/>
        </authorList>
    </citation>
    <scope>NUCLEOTIDE SEQUENCE [LARGE SCALE GENOMIC DNA]</scope>
    <source>
        <strain evidence="5 6">YSTF-M3</strain>
    </source>
</reference>
<keyword evidence="2 5" id="KW-0378">Hydrolase</keyword>
<dbReference type="Proteomes" id="UP000619238">
    <property type="component" value="Unassembled WGS sequence"/>
</dbReference>
<evidence type="ECO:0000259" key="4">
    <source>
        <dbReference type="SMART" id="SM00796"/>
    </source>
</evidence>
<dbReference type="GO" id="GO:0017168">
    <property type="term" value="F:5-oxoprolinase (ATP-hydrolyzing) activity"/>
    <property type="evidence" value="ECO:0007669"/>
    <property type="project" value="UniProtKB-EC"/>
</dbReference>
<keyword evidence="3" id="KW-0067">ATP-binding</keyword>
<dbReference type="InterPro" id="IPR029000">
    <property type="entry name" value="Cyclophilin-like_dom_sf"/>
</dbReference>
<name>A0ABR7QDL0_9FLAO</name>
<dbReference type="Gene3D" id="3.30.1360.40">
    <property type="match status" value="1"/>
</dbReference>
<dbReference type="SUPFAM" id="SSF50891">
    <property type="entry name" value="Cyclophilin-like"/>
    <property type="match status" value="1"/>
</dbReference>
<gene>
    <name evidence="5" type="primary">pxpB</name>
    <name evidence="5" type="ORF">H2O64_17485</name>
</gene>
<comment type="caution">
    <text evidence="5">The sequence shown here is derived from an EMBL/GenBank/DDBJ whole genome shotgun (WGS) entry which is preliminary data.</text>
</comment>
<dbReference type="PANTHER" id="PTHR34698">
    <property type="entry name" value="5-OXOPROLINASE SUBUNIT B"/>
    <property type="match status" value="1"/>
</dbReference>
<dbReference type="EMBL" id="JACGWS010000011">
    <property type="protein sequence ID" value="MBC8756471.1"/>
    <property type="molecule type" value="Genomic_DNA"/>
</dbReference>
<sequence>MLVTWEAKMSPEVLNKVLEFKEKVLSFNIKVIVELIQSNNSLLIVYDELKVNFITLQHLLERLFLLKNDIVQTKTYHCWEIPVCYDSKFGIDLPEIAQKNKLTIDEIIQLHTAPKYQVFSIGFLPGFLYLGRLDKRLHIDRKSTPRLEVTKGAVGIGGMQTGIYPKSSPGGWQILGNSPINFFDASSENPCFAKAGDFIKFVSISLDEYHNISEAVSNGNYELKSSVE</sequence>
<protein>
    <submittedName>
        <fullName evidence="5">5-oxoprolinase subunit PxpB</fullName>
        <ecNumber evidence="5">3.5.2.9</ecNumber>
    </submittedName>
</protein>
<dbReference type="Pfam" id="PF02682">
    <property type="entry name" value="CT_C_D"/>
    <property type="match status" value="1"/>
</dbReference>
<dbReference type="InterPro" id="IPR010016">
    <property type="entry name" value="PxpB"/>
</dbReference>
<dbReference type="PANTHER" id="PTHR34698:SF2">
    <property type="entry name" value="5-OXOPROLINASE SUBUNIT B"/>
    <property type="match status" value="1"/>
</dbReference>
<evidence type="ECO:0000256" key="2">
    <source>
        <dbReference type="ARBA" id="ARBA00022801"/>
    </source>
</evidence>
<feature type="domain" description="Carboxyltransferase" evidence="4">
    <location>
        <begin position="1"/>
        <end position="193"/>
    </location>
</feature>
<accession>A0ABR7QDL0</accession>
<dbReference type="SMART" id="SM00796">
    <property type="entry name" value="AHS1"/>
    <property type="match status" value="1"/>
</dbReference>
<keyword evidence="1" id="KW-0547">Nucleotide-binding</keyword>
<organism evidence="5 6">
    <name type="scientific">Kordia aestuariivivens</name>
    <dbReference type="NCBI Taxonomy" id="2759037"/>
    <lineage>
        <taxon>Bacteria</taxon>
        <taxon>Pseudomonadati</taxon>
        <taxon>Bacteroidota</taxon>
        <taxon>Flavobacteriia</taxon>
        <taxon>Flavobacteriales</taxon>
        <taxon>Flavobacteriaceae</taxon>
        <taxon>Kordia</taxon>
    </lineage>
</organism>
<dbReference type="NCBIfam" id="TIGR00370">
    <property type="entry name" value="5-oxoprolinase subunit PxpB"/>
    <property type="match status" value="1"/>
</dbReference>
<dbReference type="SUPFAM" id="SSF160467">
    <property type="entry name" value="PH0987 N-terminal domain-like"/>
    <property type="match status" value="1"/>
</dbReference>
<evidence type="ECO:0000313" key="5">
    <source>
        <dbReference type="EMBL" id="MBC8756471.1"/>
    </source>
</evidence>
<evidence type="ECO:0000313" key="6">
    <source>
        <dbReference type="Proteomes" id="UP000619238"/>
    </source>
</evidence>
<evidence type="ECO:0000256" key="3">
    <source>
        <dbReference type="ARBA" id="ARBA00022840"/>
    </source>
</evidence>
<dbReference type="InterPro" id="IPR003833">
    <property type="entry name" value="CT_C_D"/>
</dbReference>